<reference evidence="2" key="1">
    <citation type="submission" date="2021-10" db="EMBL/GenBank/DDBJ databases">
        <title>Anaerobic single-cell dispensing facilitates the cultivation of human gut bacteria.</title>
        <authorList>
            <person name="Afrizal A."/>
        </authorList>
    </citation>
    <scope>NUCLEOTIDE SEQUENCE</scope>
    <source>
        <strain evidence="2">CLA-AA-H272</strain>
    </source>
</reference>
<keyword evidence="3" id="KW-1185">Reference proteome</keyword>
<accession>A0AAE3AGW1</accession>
<organism evidence="2 3">
    <name type="scientific">Brotocaccenecus cirricatena</name>
    <dbReference type="NCBI Taxonomy" id="3064195"/>
    <lineage>
        <taxon>Bacteria</taxon>
        <taxon>Bacillati</taxon>
        <taxon>Bacillota</taxon>
        <taxon>Clostridia</taxon>
        <taxon>Eubacteriales</taxon>
        <taxon>Oscillospiraceae</taxon>
        <taxon>Brotocaccenecus</taxon>
    </lineage>
</organism>
<dbReference type="Gene3D" id="3.90.550.10">
    <property type="entry name" value="Spore Coat Polysaccharide Biosynthesis Protein SpsA, Chain A"/>
    <property type="match status" value="1"/>
</dbReference>
<feature type="domain" description="Nucleotidyl transferase" evidence="1">
    <location>
        <begin position="27"/>
        <end position="172"/>
    </location>
</feature>
<dbReference type="InterPro" id="IPR005835">
    <property type="entry name" value="NTP_transferase_dom"/>
</dbReference>
<evidence type="ECO:0000313" key="3">
    <source>
        <dbReference type="Proteomes" id="UP001199319"/>
    </source>
</evidence>
<dbReference type="EMBL" id="JAJEPW010000025">
    <property type="protein sequence ID" value="MCC2129750.1"/>
    <property type="molecule type" value="Genomic_DNA"/>
</dbReference>
<proteinExistence type="predicted"/>
<dbReference type="AlphaFoldDB" id="A0AAE3AGW1"/>
<protein>
    <recommendedName>
        <fullName evidence="1">Nucleotidyl transferase domain-containing protein</fullName>
    </recommendedName>
</protein>
<sequence>MKAALVIMAAGLGSRYGGNKQVDGVGPGGEILMEYSIHDAIRAGFTKIVFIIKNDMQDLMRSLCGNRSAGLTARDGEPVEVCYAVQDYSSLPAFYTVPAGRTKPFGTTHAVLCARPYVQEPFCVINADDYYGVDAYRAIYEELGRLPQQGKATMVGYLLRNTVSAHGTVSRGVCQVENGHLAGIHEALKIQLFPDGSIADVADGQRRELAADTPVSMNFWGFMPSIFDQMETYLEDFLRALPPEELKAECLLPNMVGDLLKKGQLSVSVLHSADRWFGMTYHEDRQAVAQELARLHENGTYPATLRN</sequence>
<name>A0AAE3AGW1_9FIRM</name>
<dbReference type="SUPFAM" id="SSF53448">
    <property type="entry name" value="Nucleotide-diphospho-sugar transferases"/>
    <property type="match status" value="1"/>
</dbReference>
<evidence type="ECO:0000313" key="2">
    <source>
        <dbReference type="EMBL" id="MCC2129750.1"/>
    </source>
</evidence>
<dbReference type="InterPro" id="IPR029044">
    <property type="entry name" value="Nucleotide-diphossugar_trans"/>
</dbReference>
<dbReference type="RefSeq" id="WP_302928987.1">
    <property type="nucleotide sequence ID" value="NZ_JAJEPW010000025.1"/>
</dbReference>
<evidence type="ECO:0000259" key="1">
    <source>
        <dbReference type="Pfam" id="PF00483"/>
    </source>
</evidence>
<dbReference type="Pfam" id="PF00483">
    <property type="entry name" value="NTP_transferase"/>
    <property type="match status" value="1"/>
</dbReference>
<dbReference type="Proteomes" id="UP001199319">
    <property type="component" value="Unassembled WGS sequence"/>
</dbReference>
<comment type="caution">
    <text evidence="2">The sequence shown here is derived from an EMBL/GenBank/DDBJ whole genome shotgun (WGS) entry which is preliminary data.</text>
</comment>
<gene>
    <name evidence="2" type="ORF">LKD37_09500</name>
</gene>